<dbReference type="EMBL" id="JBAMMX010000018">
    <property type="protein sequence ID" value="KAK6923172.1"/>
    <property type="molecule type" value="Genomic_DNA"/>
</dbReference>
<comment type="similarity">
    <text evidence="2 5">Belongs to the GRF family.</text>
</comment>
<keyword evidence="5" id="KW-0805">Transcription regulation</keyword>
<dbReference type="GO" id="GO:0099402">
    <property type="term" value="P:plant organ development"/>
    <property type="evidence" value="ECO:0007669"/>
    <property type="project" value="UniProtKB-ARBA"/>
</dbReference>
<proteinExistence type="inferred from homology"/>
<dbReference type="InterPro" id="IPR014977">
    <property type="entry name" value="WRC_dom"/>
</dbReference>
<feature type="region of interest" description="Disordered" evidence="6">
    <location>
        <begin position="14"/>
        <end position="102"/>
    </location>
</feature>
<dbReference type="GO" id="GO:0006351">
    <property type="term" value="P:DNA-templated transcription"/>
    <property type="evidence" value="ECO:0007669"/>
    <property type="project" value="UniProtKB-UniRule"/>
</dbReference>
<evidence type="ECO:0000256" key="3">
    <source>
        <dbReference type="ARBA" id="ARBA00023242"/>
    </source>
</evidence>
<keyword evidence="5" id="KW-0010">Activator</keyword>
<feature type="compositionally biased region" description="Basic and acidic residues" evidence="6">
    <location>
        <begin position="48"/>
        <end position="60"/>
    </location>
</feature>
<keyword evidence="7" id="KW-1133">Transmembrane helix</keyword>
<keyword evidence="7" id="KW-0472">Membrane</keyword>
<evidence type="ECO:0000313" key="10">
    <source>
        <dbReference type="EMBL" id="KAK6923172.1"/>
    </source>
</evidence>
<evidence type="ECO:0000256" key="5">
    <source>
        <dbReference type="RuleBase" id="RU367127"/>
    </source>
</evidence>
<dbReference type="Pfam" id="PF08879">
    <property type="entry name" value="WRC"/>
    <property type="match status" value="1"/>
</dbReference>
<reference evidence="10 11" key="1">
    <citation type="submission" date="2023-12" db="EMBL/GenBank/DDBJ databases">
        <title>A high-quality genome assembly for Dillenia turbinata (Dilleniales).</title>
        <authorList>
            <person name="Chanderbali A."/>
        </authorList>
    </citation>
    <scope>NUCLEOTIDE SEQUENCE [LARGE SCALE GENOMIC DNA]</scope>
    <source>
        <strain evidence="10">LSX21</strain>
        <tissue evidence="10">Leaf</tissue>
    </source>
</reference>
<feature type="transmembrane region" description="Helical" evidence="7">
    <location>
        <begin position="245"/>
        <end position="264"/>
    </location>
</feature>
<dbReference type="Pfam" id="PF08880">
    <property type="entry name" value="QLQ"/>
    <property type="match status" value="1"/>
</dbReference>
<dbReference type="GO" id="GO:0005634">
    <property type="term" value="C:nucleus"/>
    <property type="evidence" value="ECO:0007669"/>
    <property type="project" value="UniProtKB-SubCell"/>
</dbReference>
<feature type="domain" description="QLQ" evidence="8">
    <location>
        <begin position="150"/>
        <end position="185"/>
    </location>
</feature>
<organism evidence="10 11">
    <name type="scientific">Dillenia turbinata</name>
    <dbReference type="NCBI Taxonomy" id="194707"/>
    <lineage>
        <taxon>Eukaryota</taxon>
        <taxon>Viridiplantae</taxon>
        <taxon>Streptophyta</taxon>
        <taxon>Embryophyta</taxon>
        <taxon>Tracheophyta</taxon>
        <taxon>Spermatophyta</taxon>
        <taxon>Magnoliopsida</taxon>
        <taxon>eudicotyledons</taxon>
        <taxon>Gunneridae</taxon>
        <taxon>Pentapetalae</taxon>
        <taxon>Dilleniales</taxon>
        <taxon>Dilleniaceae</taxon>
        <taxon>Dillenia</taxon>
    </lineage>
</organism>
<keyword evidence="5" id="KW-0804">Transcription</keyword>
<dbReference type="SMART" id="SM00951">
    <property type="entry name" value="QLQ"/>
    <property type="match status" value="1"/>
</dbReference>
<evidence type="ECO:0000256" key="7">
    <source>
        <dbReference type="SAM" id="Phobius"/>
    </source>
</evidence>
<accession>A0AAN8V9P3</accession>
<dbReference type="PROSITE" id="PS51666">
    <property type="entry name" value="QLQ"/>
    <property type="match status" value="1"/>
</dbReference>
<evidence type="ECO:0000256" key="1">
    <source>
        <dbReference type="ARBA" id="ARBA00004123"/>
    </source>
</evidence>
<evidence type="ECO:0000259" key="8">
    <source>
        <dbReference type="PROSITE" id="PS51666"/>
    </source>
</evidence>
<sequence>MDFGSLGLDLETLISASDSKPNEPPNKPYRSGLLIKQERSVSVNSLEGDYRSPKIQKIDDLNTMSSQQQTSSSSSSSSLLRSNRHQRQQQQMLSFSSSPKSDSLTKDVLLYSRTSQQTSTFPYYRNAVSGFGSGSSNSSTNVAFAGVRGQFTPSQWVELEHQALILKYITANVPIPTNLLIPIRKAVNSSGLCGLSSGSLPPHSCKLLSLQERSLFFEASNLDLNVLKGGSVDSSSIRFMVFTSYLILVVLCVGYAYFFVVGWGSCHLGFAGNTDPEPGRCRRTDGKKWRCSRDAVPDQKYCERHINRGRHRSRKPVEGQIGRAISGPTNSKVVVPMASSMSSTVLSSGGASKSLALSQHQFNFKALQTGAPNSNSTDALVSSVMLRKKNVSDRTQDPQGLSIMSPTINLKSRDISFSTLKQQIPYEEFSQTEFGLLSLDSFLNSSQRSPLTTCRNYTSCTDFSEQENQDQHSLCHYIDDWPKDQSTRSVITWPDELKSDWTQLSMSMPMTVSDFSSSSSSSMHENLTLSPLRSSEFDPIQMGLGVNSLIEPNQKQSSWIPKSWGTSLGGPLGEALTNTTSNGGACKNPSGLNLLNEGWDGSPQLGSSPTGVLQKGTFGSLSNGSTGSSPRDETKKIQDAGSLYNDVLGSTLASSSVPSS</sequence>
<feature type="region of interest" description="Disordered" evidence="6">
    <location>
        <begin position="597"/>
        <end position="636"/>
    </location>
</feature>
<comment type="domain">
    <text evidence="5">The QLQ domain and WRC domain may be involved in protein-protein interaction and DNA-binding, respectively.</text>
</comment>
<name>A0AAN8V9P3_9MAGN</name>
<dbReference type="PANTHER" id="PTHR31602:SF42">
    <property type="entry name" value="GROWTH-REGULATING FACTOR 2"/>
    <property type="match status" value="1"/>
</dbReference>
<comment type="subcellular location">
    <subcellularLocation>
        <location evidence="1 4 5">Nucleus</location>
    </subcellularLocation>
</comment>
<keyword evidence="7" id="KW-0812">Transmembrane</keyword>
<dbReference type="AlphaFoldDB" id="A0AAN8V9P3"/>
<keyword evidence="11" id="KW-1185">Reference proteome</keyword>
<feature type="compositionally biased region" description="Low complexity" evidence="6">
    <location>
        <begin position="65"/>
        <end position="81"/>
    </location>
</feature>
<feature type="domain" description="WRC" evidence="9">
    <location>
        <begin position="275"/>
        <end position="319"/>
    </location>
</feature>
<protein>
    <recommendedName>
        <fullName evidence="5">Growth-regulating factor</fullName>
    </recommendedName>
</protein>
<comment type="function">
    <text evidence="5">Transcription activator.</text>
</comment>
<feature type="short sequence motif" description="Bipartite nuclear localization signal" evidence="4">
    <location>
        <begin position="308"/>
        <end position="315"/>
    </location>
</feature>
<dbReference type="PANTHER" id="PTHR31602">
    <property type="entry name" value="GROWTH-REGULATING FACTOR 5"/>
    <property type="match status" value="1"/>
</dbReference>
<dbReference type="PROSITE" id="PS51667">
    <property type="entry name" value="WRC"/>
    <property type="match status" value="1"/>
</dbReference>
<evidence type="ECO:0000313" key="11">
    <source>
        <dbReference type="Proteomes" id="UP001370490"/>
    </source>
</evidence>
<feature type="short sequence motif" description="Bipartite nuclear localization signal" evidence="4">
    <location>
        <begin position="280"/>
        <end position="290"/>
    </location>
</feature>
<dbReference type="InterPro" id="IPR014978">
    <property type="entry name" value="Gln-Leu-Gln_QLQ"/>
</dbReference>
<gene>
    <name evidence="10" type="ORF">RJ641_011476</name>
</gene>
<comment type="caution">
    <text evidence="10">The sequence shown here is derived from an EMBL/GenBank/DDBJ whole genome shotgun (WGS) entry which is preliminary data.</text>
</comment>
<keyword evidence="3 4" id="KW-0539">Nucleus</keyword>
<feature type="compositionally biased region" description="Low complexity" evidence="6">
    <location>
        <begin position="88"/>
        <end position="102"/>
    </location>
</feature>
<dbReference type="InterPro" id="IPR031137">
    <property type="entry name" value="GRF"/>
</dbReference>
<evidence type="ECO:0000256" key="2">
    <source>
        <dbReference type="ARBA" id="ARBA00008122"/>
    </source>
</evidence>
<evidence type="ECO:0000256" key="6">
    <source>
        <dbReference type="SAM" id="MobiDB-lite"/>
    </source>
</evidence>
<feature type="compositionally biased region" description="Polar residues" evidence="6">
    <location>
        <begin position="604"/>
        <end position="629"/>
    </location>
</feature>
<dbReference type="GO" id="GO:0005524">
    <property type="term" value="F:ATP binding"/>
    <property type="evidence" value="ECO:0007669"/>
    <property type="project" value="UniProtKB-UniRule"/>
</dbReference>
<evidence type="ECO:0000259" key="9">
    <source>
        <dbReference type="PROSITE" id="PS51667"/>
    </source>
</evidence>
<evidence type="ECO:0000256" key="4">
    <source>
        <dbReference type="PROSITE-ProRule" id="PRU01002"/>
    </source>
</evidence>
<dbReference type="GO" id="GO:0006355">
    <property type="term" value="P:regulation of DNA-templated transcription"/>
    <property type="evidence" value="ECO:0007669"/>
    <property type="project" value="InterPro"/>
</dbReference>
<dbReference type="Proteomes" id="UP001370490">
    <property type="component" value="Unassembled WGS sequence"/>
</dbReference>